<sequence length="203" mass="24530">MILQPNSKLKCQKDNHLDEIDTVCYNQFCTEFRLICFRCLKYGRIHHDHFKDVEKISTLITNIEDKNQECDNFIEELSKYVESVNQTLSSFKMGIRSKCSFQKEQLVNLNSQLINDYLNSSFQLIEKNNQQQQSFQNRLKNQMIYLIIYMENYTYTSFTITKLKYLLQDVYHNLIFIRLMRIQKYYPKNYFIQGNYIILILTL</sequence>
<accession>A0A8S1YGV4</accession>
<evidence type="ECO:0000313" key="2">
    <source>
        <dbReference type="EMBL" id="CAD8213305.1"/>
    </source>
</evidence>
<organism evidence="2 3">
    <name type="scientific">Paramecium pentaurelia</name>
    <dbReference type="NCBI Taxonomy" id="43138"/>
    <lineage>
        <taxon>Eukaryota</taxon>
        <taxon>Sar</taxon>
        <taxon>Alveolata</taxon>
        <taxon>Ciliophora</taxon>
        <taxon>Intramacronucleata</taxon>
        <taxon>Oligohymenophorea</taxon>
        <taxon>Peniculida</taxon>
        <taxon>Parameciidae</taxon>
        <taxon>Paramecium</taxon>
    </lineage>
</organism>
<dbReference type="Proteomes" id="UP000689195">
    <property type="component" value="Unassembled WGS sequence"/>
</dbReference>
<feature type="coiled-coil region" evidence="1">
    <location>
        <begin position="56"/>
        <end position="83"/>
    </location>
</feature>
<gene>
    <name evidence="2" type="ORF">PPENT_87.1.T1760037</name>
</gene>
<evidence type="ECO:0000313" key="3">
    <source>
        <dbReference type="Proteomes" id="UP000689195"/>
    </source>
</evidence>
<keyword evidence="1" id="KW-0175">Coiled coil</keyword>
<name>A0A8S1YGV4_9CILI</name>
<proteinExistence type="predicted"/>
<protein>
    <submittedName>
        <fullName evidence="2">Uncharacterized protein</fullName>
    </submittedName>
</protein>
<reference evidence="2" key="1">
    <citation type="submission" date="2021-01" db="EMBL/GenBank/DDBJ databases">
        <authorList>
            <consortium name="Genoscope - CEA"/>
            <person name="William W."/>
        </authorList>
    </citation>
    <scope>NUCLEOTIDE SEQUENCE</scope>
</reference>
<comment type="caution">
    <text evidence="2">The sequence shown here is derived from an EMBL/GenBank/DDBJ whole genome shotgun (WGS) entry which is preliminary data.</text>
</comment>
<dbReference type="AlphaFoldDB" id="A0A8S1YGV4"/>
<dbReference type="EMBL" id="CAJJDO010000176">
    <property type="protein sequence ID" value="CAD8213305.1"/>
    <property type="molecule type" value="Genomic_DNA"/>
</dbReference>
<evidence type="ECO:0000256" key="1">
    <source>
        <dbReference type="SAM" id="Coils"/>
    </source>
</evidence>
<keyword evidence="3" id="KW-1185">Reference proteome</keyword>